<organism evidence="1 2">
    <name type="scientific">Micromonospora andamanensis</name>
    <dbReference type="NCBI Taxonomy" id="1287068"/>
    <lineage>
        <taxon>Bacteria</taxon>
        <taxon>Bacillati</taxon>
        <taxon>Actinomycetota</taxon>
        <taxon>Actinomycetes</taxon>
        <taxon>Micromonosporales</taxon>
        <taxon>Micromonosporaceae</taxon>
        <taxon>Micromonospora</taxon>
    </lineage>
</organism>
<protein>
    <recommendedName>
        <fullName evidence="3">SUKH-3 immunity protein</fullName>
    </recommendedName>
</protein>
<dbReference type="Pfam" id="PF14433">
    <property type="entry name" value="SUKH-3"/>
    <property type="match status" value="1"/>
</dbReference>
<evidence type="ECO:0008006" key="3">
    <source>
        <dbReference type="Google" id="ProtNLM"/>
    </source>
</evidence>
<sequence length="248" mass="27157">MISRDEALAIAREWASSGKPGPAPEVDLYEFDLGYVVWRVLPETAVVDGVPVPPPSTGYPRAVIDRETGEVSQWTALSAPMVAEDYALYRTAEGRFPPDVRQVLDRAGWFPGRDNSTGVDHWMVSFADELAGLECPPVVRAALIEFGGLELPQIDIPGQLYGGFTSHFFPTLGGVVTDKARGFAEDFENPVFPIGNNEDGPSELVADARGRVFMLHWADDFFVGPDIDSAIVNLIRGNEMSEASDRDW</sequence>
<keyword evidence="2" id="KW-1185">Reference proteome</keyword>
<accession>A0ABQ4HY33</accession>
<dbReference type="EMBL" id="BOOZ01000022">
    <property type="protein sequence ID" value="GIJ10548.1"/>
    <property type="molecule type" value="Genomic_DNA"/>
</dbReference>
<dbReference type="InterPro" id="IPR025850">
    <property type="entry name" value="SUKH-3"/>
</dbReference>
<evidence type="ECO:0000313" key="2">
    <source>
        <dbReference type="Proteomes" id="UP000647017"/>
    </source>
</evidence>
<comment type="caution">
    <text evidence="1">The sequence shown here is derived from an EMBL/GenBank/DDBJ whole genome shotgun (WGS) entry which is preliminary data.</text>
</comment>
<name>A0ABQ4HY33_9ACTN</name>
<reference evidence="1 2" key="1">
    <citation type="submission" date="2021-01" db="EMBL/GenBank/DDBJ databases">
        <title>Whole genome shotgun sequence of Verrucosispora andamanensis NBRC 109075.</title>
        <authorList>
            <person name="Komaki H."/>
            <person name="Tamura T."/>
        </authorList>
    </citation>
    <scope>NUCLEOTIDE SEQUENCE [LARGE SCALE GENOMIC DNA]</scope>
    <source>
        <strain evidence="1 2">NBRC 109075</strain>
    </source>
</reference>
<dbReference type="RefSeq" id="WP_204008904.1">
    <property type="nucleotide sequence ID" value="NZ_BOOZ01000022.1"/>
</dbReference>
<proteinExistence type="predicted"/>
<gene>
    <name evidence="1" type="ORF">Van01_37620</name>
</gene>
<evidence type="ECO:0000313" key="1">
    <source>
        <dbReference type="EMBL" id="GIJ10548.1"/>
    </source>
</evidence>
<dbReference type="Proteomes" id="UP000647017">
    <property type="component" value="Unassembled WGS sequence"/>
</dbReference>